<reference evidence="13" key="5">
    <citation type="submission" date="2023-06" db="EMBL/GenBank/DDBJ databases">
        <authorList>
            <consortium name="Clinical and Environmental Microbiology Branch: Whole genome sequencing antimicrobial resistance pathogens in the healthcare setting"/>
        </authorList>
    </citation>
    <scope>NUCLEOTIDE SEQUENCE</scope>
    <source>
        <strain evidence="13">2021CK-01020</strain>
    </source>
</reference>
<proteinExistence type="predicted"/>
<dbReference type="Proteomes" id="UP001297540">
    <property type="component" value="Chromosome"/>
</dbReference>
<reference evidence="11" key="4">
    <citation type="submission" date="2020-01" db="EMBL/GenBank/DDBJ databases">
        <title>Bacteria Cultured from War Wounds Associated with the Conflict in Eastern Ukraine.</title>
        <authorList>
            <person name="Snesrud E."/>
            <person name="Galac M.R."/>
            <person name="Mc Gann P."/>
            <person name="Valentine K."/>
            <person name="Viacheslav K."/>
        </authorList>
    </citation>
    <scope>NUCLEOTIDE SEQUENCE</scope>
    <source>
        <strain evidence="11">VNMU148</strain>
    </source>
</reference>
<reference evidence="10" key="2">
    <citation type="submission" date="2015-06" db="EMBL/GenBank/DDBJ databases">
        <authorList>
            <person name="Radhakrishnan R."/>
            <person name="Underwood A."/>
            <person name="Al-Shahib A."/>
        </authorList>
    </citation>
    <scope>NUCLEOTIDE SEQUENCE</scope>
    <source>
        <strain evidence="10">P19_London_7_VIM_2_05_10</strain>
    </source>
</reference>
<keyword evidence="6" id="KW-0653">Protein transport</keyword>
<evidence type="ECO:0000256" key="1">
    <source>
        <dbReference type="ARBA" id="ARBA00004533"/>
    </source>
</evidence>
<evidence type="ECO:0000313" key="12">
    <source>
        <dbReference type="EMBL" id="OTI57691.1"/>
    </source>
</evidence>
<dbReference type="Proteomes" id="UP000644192">
    <property type="component" value="Unassembled WGS sequence"/>
</dbReference>
<evidence type="ECO:0000256" key="8">
    <source>
        <dbReference type="ARBA" id="ARBA00023136"/>
    </source>
</evidence>
<evidence type="ECO:0000313" key="11">
    <source>
        <dbReference type="EMBL" id="MZZ14430.1"/>
    </source>
</evidence>
<dbReference type="GO" id="GO:0005886">
    <property type="term" value="C:plasma membrane"/>
    <property type="evidence" value="ECO:0007669"/>
    <property type="project" value="UniProtKB-SubCell"/>
</dbReference>
<dbReference type="EMBL" id="WXZT01000014">
    <property type="protein sequence ID" value="MZZ14430.1"/>
    <property type="molecule type" value="Genomic_DNA"/>
</dbReference>
<keyword evidence="2" id="KW-0813">Transport</keyword>
<keyword evidence="7" id="KW-1133">Transmembrane helix</keyword>
<keyword evidence="8" id="KW-0472">Membrane</keyword>
<dbReference type="OMA" id="DQGHEER"/>
<reference evidence="13" key="6">
    <citation type="submission" date="2023-10" db="EMBL/GenBank/DDBJ databases">
        <title>Pathogen: clinical or host-associated sample.</title>
        <authorList>
            <person name="Hergert J."/>
            <person name="Casey R."/>
            <person name="Wagner J."/>
            <person name="Young E.L."/>
            <person name="Oakeson K.F."/>
        </authorList>
    </citation>
    <scope>NUCLEOTIDE SEQUENCE</scope>
    <source>
        <strain evidence="13">2021CK-01020</strain>
    </source>
</reference>
<dbReference type="Proteomes" id="UP000045039">
    <property type="component" value="Unassembled WGS sequence"/>
</dbReference>
<evidence type="ECO:0000256" key="6">
    <source>
        <dbReference type="ARBA" id="ARBA00022927"/>
    </source>
</evidence>
<feature type="domain" description="Type II secretion system protein GspC N-terminal" evidence="9">
    <location>
        <begin position="38"/>
        <end position="162"/>
    </location>
</feature>
<evidence type="ECO:0000313" key="13">
    <source>
        <dbReference type="EMBL" id="WOS75056.1"/>
    </source>
</evidence>
<dbReference type="Pfam" id="PF11356">
    <property type="entry name" value="T2SSC"/>
    <property type="match status" value="1"/>
</dbReference>
<dbReference type="RefSeq" id="WP_003113617.1">
    <property type="nucleotide sequence ID" value="NZ_AP014622.1"/>
</dbReference>
<evidence type="ECO:0000259" key="9">
    <source>
        <dbReference type="Pfam" id="PF11356"/>
    </source>
</evidence>
<accession>A0A069Q7W7</accession>
<protein>
    <submittedName>
        <fullName evidence="10">Type II secretion system protein N</fullName>
    </submittedName>
    <submittedName>
        <fullName evidence="12">Type VI pilus biosynthesis protein</fullName>
    </submittedName>
</protein>
<keyword evidence="3" id="KW-1003">Cell membrane</keyword>
<evidence type="ECO:0000256" key="4">
    <source>
        <dbReference type="ARBA" id="ARBA00022519"/>
    </source>
</evidence>
<evidence type="ECO:0000256" key="3">
    <source>
        <dbReference type="ARBA" id="ARBA00022475"/>
    </source>
</evidence>
<comment type="subcellular location">
    <subcellularLocation>
        <location evidence="1">Cell inner membrane</location>
    </subcellularLocation>
</comment>
<dbReference type="AlphaFoldDB" id="A0A069Q7W7"/>
<dbReference type="EMBL" id="CP136986">
    <property type="protein sequence ID" value="WOS75056.1"/>
    <property type="molecule type" value="Genomic_DNA"/>
</dbReference>
<keyword evidence="5" id="KW-0812">Transmembrane</keyword>
<reference evidence="12 15" key="3">
    <citation type="submission" date="2017-05" db="EMBL/GenBank/DDBJ databases">
        <authorList>
            <person name="Song R."/>
            <person name="Chenine A.L."/>
            <person name="Ruprecht R.M."/>
        </authorList>
    </citation>
    <scope>NUCLEOTIDE SEQUENCE [LARGE SCALE GENOMIC DNA]</scope>
    <source>
        <strain evidence="12 15">S567_C10_BS</strain>
    </source>
</reference>
<dbReference type="Proteomes" id="UP000194857">
    <property type="component" value="Unassembled WGS sequence"/>
</dbReference>
<evidence type="ECO:0000313" key="14">
    <source>
        <dbReference type="Proteomes" id="UP000045039"/>
    </source>
</evidence>
<evidence type="ECO:0000313" key="15">
    <source>
        <dbReference type="Proteomes" id="UP000194857"/>
    </source>
</evidence>
<dbReference type="GO" id="GO:0015031">
    <property type="term" value="P:protein transport"/>
    <property type="evidence" value="ECO:0007669"/>
    <property type="project" value="UniProtKB-KW"/>
</dbReference>
<evidence type="ECO:0000256" key="7">
    <source>
        <dbReference type="ARBA" id="ARBA00022989"/>
    </source>
</evidence>
<gene>
    <name evidence="10" type="primary">xcpP_2</name>
    <name evidence="12" type="ORF">CAZ10_26055</name>
    <name evidence="11" type="ORF">GUL26_19445</name>
    <name evidence="13" type="ORF">L4V69_21350</name>
    <name evidence="10" type="ORF">PAERUG_P19_London_7_VIM_2_05_10_05917</name>
</gene>
<dbReference type="EMBL" id="NFFZ01000016">
    <property type="protein sequence ID" value="OTI57691.1"/>
    <property type="molecule type" value="Genomic_DNA"/>
</dbReference>
<evidence type="ECO:0000256" key="5">
    <source>
        <dbReference type="ARBA" id="ARBA00022692"/>
    </source>
</evidence>
<accession>A0A1S1C060</accession>
<evidence type="ECO:0000256" key="2">
    <source>
        <dbReference type="ARBA" id="ARBA00022448"/>
    </source>
</evidence>
<dbReference type="Gene3D" id="2.30.30.830">
    <property type="match status" value="1"/>
</dbReference>
<dbReference type="SMR" id="A0A069Q7W7"/>
<dbReference type="EMBL" id="CVVU01000251">
    <property type="protein sequence ID" value="CRP89412.1"/>
    <property type="molecule type" value="Genomic_DNA"/>
</dbReference>
<organism evidence="12 15">
    <name type="scientific">Pseudomonas aeruginosa</name>
    <dbReference type="NCBI Taxonomy" id="287"/>
    <lineage>
        <taxon>Bacteria</taxon>
        <taxon>Pseudomonadati</taxon>
        <taxon>Pseudomonadota</taxon>
        <taxon>Gammaproteobacteria</taxon>
        <taxon>Pseudomonadales</taxon>
        <taxon>Pseudomonadaceae</taxon>
        <taxon>Pseudomonas</taxon>
    </lineage>
</organism>
<name>A0A069Q7W7_PSEAI</name>
<sequence>MQRARLPESACCMSRHLPSSFVSLRSLAGHAPAVLCVLLLALLSASLASQTRSLRRELAELPAAAAPAPPANPSAAPRAALAGLFGGAPSPRGATAGERLQLRLLACFLARREDRSAALIAVAGRSQRFLPGAEVRPGTVLLAVHRDHVVLRDQGYEERLYFPKAEGAETTHATL</sequence>
<reference evidence="14" key="1">
    <citation type="submission" date="2015-06" db="EMBL/GenBank/DDBJ databases">
        <authorList>
            <person name="Radhakrishnan Rajesh"/>
            <person name="Underwood Anthony"/>
            <person name="Al-Shahib Ali"/>
        </authorList>
    </citation>
    <scope>NUCLEOTIDE SEQUENCE [LARGE SCALE GENOMIC DNA]</scope>
    <source>
        <strain evidence="14">P19_London_7_VIM_2_05_10</strain>
    </source>
</reference>
<evidence type="ECO:0000313" key="10">
    <source>
        <dbReference type="EMBL" id="CRP89412.1"/>
    </source>
</evidence>
<dbReference type="FunFam" id="2.30.30.830:FF:000005">
    <property type="entry name" value="Pilus assembly protein PilZ"/>
    <property type="match status" value="1"/>
</dbReference>
<keyword evidence="4" id="KW-0997">Cell inner membrane</keyword>
<dbReference type="InterPro" id="IPR024961">
    <property type="entry name" value="T2SS_GspC_N"/>
</dbReference>